<dbReference type="AlphaFoldDB" id="A0A916ZVU6"/>
<accession>A0A916ZVU6</accession>
<keyword evidence="1" id="KW-0805">Transcription regulation</keyword>
<dbReference type="EMBL" id="BMFJ01000001">
    <property type="protein sequence ID" value="GGE16348.1"/>
    <property type="molecule type" value="Genomic_DNA"/>
</dbReference>
<keyword evidence="2" id="KW-0238">DNA-binding</keyword>
<dbReference type="InterPro" id="IPR028978">
    <property type="entry name" value="Chorismate_lyase_/UTRA_dom_sf"/>
</dbReference>
<evidence type="ECO:0000313" key="6">
    <source>
        <dbReference type="Proteomes" id="UP000612855"/>
    </source>
</evidence>
<dbReference type="InterPro" id="IPR012702">
    <property type="entry name" value="CP_lyase_PhnF"/>
</dbReference>
<keyword evidence="6" id="KW-1185">Reference proteome</keyword>
<proteinExistence type="predicted"/>
<dbReference type="GO" id="GO:0003677">
    <property type="term" value="F:DNA binding"/>
    <property type="evidence" value="ECO:0007669"/>
    <property type="project" value="UniProtKB-KW"/>
</dbReference>
<sequence>MRAEARFIRTTKAMTRDRWRDIRALIEQSIQDGTTKPGEKLPTEQELARIYGAGRHSVRRAVADLAASGHLSVEQGRGTFVLPRPMIEYTISRRTRLRRNLVPQGMAITGEILSADRIGAPARVAKALGLPEGAPVVASVRRSLADGLPVSCGTLYHDATRFGDFPERRREAESTTAVYQSYGIQDYLRGETRIRARPATEEEARLLHQHPDMPVLVVRATDRTPDGTPIAHSESVWSAARVTFSMRADEED</sequence>
<dbReference type="InterPro" id="IPR036388">
    <property type="entry name" value="WH-like_DNA-bd_sf"/>
</dbReference>
<dbReference type="InterPro" id="IPR050679">
    <property type="entry name" value="Bact_HTH_transcr_reg"/>
</dbReference>
<dbReference type="SMART" id="SM00866">
    <property type="entry name" value="UTRA"/>
    <property type="match status" value="1"/>
</dbReference>
<dbReference type="SUPFAM" id="SSF46785">
    <property type="entry name" value="Winged helix' DNA-binding domain"/>
    <property type="match status" value="1"/>
</dbReference>
<dbReference type="Pfam" id="PF07702">
    <property type="entry name" value="UTRA"/>
    <property type="match status" value="1"/>
</dbReference>
<dbReference type="SMART" id="SM00345">
    <property type="entry name" value="HTH_GNTR"/>
    <property type="match status" value="1"/>
</dbReference>
<dbReference type="PRINTS" id="PR00035">
    <property type="entry name" value="HTHGNTR"/>
</dbReference>
<dbReference type="Gene3D" id="1.10.10.10">
    <property type="entry name" value="Winged helix-like DNA-binding domain superfamily/Winged helix DNA-binding domain"/>
    <property type="match status" value="1"/>
</dbReference>
<dbReference type="InterPro" id="IPR000524">
    <property type="entry name" value="Tscrpt_reg_HTH_GntR"/>
</dbReference>
<dbReference type="InterPro" id="IPR011663">
    <property type="entry name" value="UTRA"/>
</dbReference>
<dbReference type="SUPFAM" id="SSF64288">
    <property type="entry name" value="Chorismate lyase-like"/>
    <property type="match status" value="1"/>
</dbReference>
<dbReference type="NCBIfam" id="TIGR02325">
    <property type="entry name" value="C_P_lyase_phnF"/>
    <property type="match status" value="1"/>
</dbReference>
<dbReference type="PROSITE" id="PS50949">
    <property type="entry name" value="HTH_GNTR"/>
    <property type="match status" value="1"/>
</dbReference>
<dbReference type="Gene3D" id="3.40.1410.10">
    <property type="entry name" value="Chorismate lyase-like"/>
    <property type="match status" value="1"/>
</dbReference>
<dbReference type="GO" id="GO:0003700">
    <property type="term" value="F:DNA-binding transcription factor activity"/>
    <property type="evidence" value="ECO:0007669"/>
    <property type="project" value="InterPro"/>
</dbReference>
<evidence type="ECO:0000259" key="4">
    <source>
        <dbReference type="PROSITE" id="PS50949"/>
    </source>
</evidence>
<protein>
    <submittedName>
        <fullName evidence="5">Phosphonate metabolism transcriptional regulator PhnF</fullName>
    </submittedName>
</protein>
<gene>
    <name evidence="5" type="primary">phnF</name>
    <name evidence="5" type="ORF">GCM10011360_01380</name>
</gene>
<feature type="domain" description="HTH gntR-type" evidence="4">
    <location>
        <begin position="16"/>
        <end position="84"/>
    </location>
</feature>
<dbReference type="GO" id="GO:0045892">
    <property type="term" value="P:negative regulation of DNA-templated transcription"/>
    <property type="evidence" value="ECO:0007669"/>
    <property type="project" value="TreeGrafter"/>
</dbReference>
<dbReference type="CDD" id="cd07377">
    <property type="entry name" value="WHTH_GntR"/>
    <property type="match status" value="1"/>
</dbReference>
<comment type="caution">
    <text evidence="5">The sequence shown here is derived from an EMBL/GenBank/DDBJ whole genome shotgun (WGS) entry which is preliminary data.</text>
</comment>
<evidence type="ECO:0000256" key="3">
    <source>
        <dbReference type="ARBA" id="ARBA00023163"/>
    </source>
</evidence>
<keyword evidence="3" id="KW-0804">Transcription</keyword>
<dbReference type="Pfam" id="PF00392">
    <property type="entry name" value="GntR"/>
    <property type="match status" value="1"/>
</dbReference>
<organism evidence="5 6">
    <name type="scientific">Primorskyibacter flagellatus</name>
    <dbReference type="NCBI Taxonomy" id="1387277"/>
    <lineage>
        <taxon>Bacteria</taxon>
        <taxon>Pseudomonadati</taxon>
        <taxon>Pseudomonadota</taxon>
        <taxon>Alphaproteobacteria</taxon>
        <taxon>Rhodobacterales</taxon>
        <taxon>Roseobacteraceae</taxon>
        <taxon>Primorskyibacter</taxon>
    </lineage>
</organism>
<name>A0A916ZVU6_9RHOB</name>
<dbReference type="PANTHER" id="PTHR44846:SF1">
    <property type="entry name" value="MANNOSYL-D-GLYCERATE TRANSPORT_METABOLISM SYSTEM REPRESSOR MNGR-RELATED"/>
    <property type="match status" value="1"/>
</dbReference>
<evidence type="ECO:0000313" key="5">
    <source>
        <dbReference type="EMBL" id="GGE16348.1"/>
    </source>
</evidence>
<reference evidence="6" key="1">
    <citation type="journal article" date="2019" name="Int. J. Syst. Evol. Microbiol.">
        <title>The Global Catalogue of Microorganisms (GCM) 10K type strain sequencing project: providing services to taxonomists for standard genome sequencing and annotation.</title>
        <authorList>
            <consortium name="The Broad Institute Genomics Platform"/>
            <consortium name="The Broad Institute Genome Sequencing Center for Infectious Disease"/>
            <person name="Wu L."/>
            <person name="Ma J."/>
        </authorList>
    </citation>
    <scope>NUCLEOTIDE SEQUENCE [LARGE SCALE GENOMIC DNA]</scope>
    <source>
        <strain evidence="6">CGMCC 1.12664</strain>
    </source>
</reference>
<dbReference type="Proteomes" id="UP000612855">
    <property type="component" value="Unassembled WGS sequence"/>
</dbReference>
<dbReference type="PANTHER" id="PTHR44846">
    <property type="entry name" value="MANNOSYL-D-GLYCERATE TRANSPORT/METABOLISM SYSTEM REPRESSOR MNGR-RELATED"/>
    <property type="match status" value="1"/>
</dbReference>
<evidence type="ECO:0000256" key="1">
    <source>
        <dbReference type="ARBA" id="ARBA00023015"/>
    </source>
</evidence>
<dbReference type="InterPro" id="IPR036390">
    <property type="entry name" value="WH_DNA-bd_sf"/>
</dbReference>
<evidence type="ECO:0000256" key="2">
    <source>
        <dbReference type="ARBA" id="ARBA00023125"/>
    </source>
</evidence>